<reference evidence="9" key="1">
    <citation type="submission" date="2022-05" db="EMBL/GenBank/DDBJ databases">
        <title>The Musa troglodytarum L. genome provides insights into the mechanism of non-climacteric behaviour and enrichment of carotenoids.</title>
        <authorList>
            <person name="Wang J."/>
        </authorList>
    </citation>
    <scope>NUCLEOTIDE SEQUENCE</scope>
    <source>
        <tissue evidence="9">Leaf</tissue>
    </source>
</reference>
<dbReference type="AlphaFoldDB" id="A0A9E7GAD6"/>
<dbReference type="PANTHER" id="PTHR12809">
    <property type="entry name" value="MEDIATOR COMPLEX SUBUNIT"/>
    <property type="match status" value="1"/>
</dbReference>
<comment type="subunit">
    <text evidence="7">Component of the Mediator complex.</text>
</comment>
<keyword evidence="6 7" id="KW-0539">Nucleus</keyword>
<gene>
    <name evidence="9" type="ORF">MUK42_37208</name>
</gene>
<dbReference type="PANTHER" id="PTHR12809:SF2">
    <property type="entry name" value="MEDIATOR OF RNA POLYMERASE II TRANSCRIPTION SUBUNIT 14"/>
    <property type="match status" value="1"/>
</dbReference>
<proteinExistence type="inferred from homology"/>
<evidence type="ECO:0000256" key="2">
    <source>
        <dbReference type="ARBA" id="ARBA00007813"/>
    </source>
</evidence>
<evidence type="ECO:0000256" key="3">
    <source>
        <dbReference type="ARBA" id="ARBA00023015"/>
    </source>
</evidence>
<dbReference type="OrthoDB" id="205099at2759"/>
<evidence type="ECO:0000256" key="5">
    <source>
        <dbReference type="ARBA" id="ARBA00023163"/>
    </source>
</evidence>
<dbReference type="GO" id="GO:0006357">
    <property type="term" value="P:regulation of transcription by RNA polymerase II"/>
    <property type="evidence" value="ECO:0007669"/>
    <property type="project" value="InterPro"/>
</dbReference>
<dbReference type="GO" id="GO:0003712">
    <property type="term" value="F:transcription coregulator activity"/>
    <property type="evidence" value="ECO:0007669"/>
    <property type="project" value="UniProtKB-UniRule"/>
</dbReference>
<comment type="subcellular location">
    <subcellularLocation>
        <location evidence="1 7">Nucleus</location>
    </subcellularLocation>
</comment>
<comment type="function">
    <text evidence="7">Component of the Mediator complex, a coactivator involved in the regulated transcription of nearly all RNA polymerase II-dependent genes. Mediator functions as a bridge to convey information from gene-specific regulatory proteins to the basal RNA polymerase II transcription machinery. Mediator is recruited to promoters by direct interactions with regulatory proteins and serves as a scaffold for the assembly of a functional preinitiation complex with RNA polymerase II and the general transcription factors.</text>
</comment>
<dbReference type="InterPro" id="IPR013947">
    <property type="entry name" value="Mediator_Med14"/>
</dbReference>
<evidence type="ECO:0000256" key="1">
    <source>
        <dbReference type="ARBA" id="ARBA00004123"/>
    </source>
</evidence>
<keyword evidence="10" id="KW-1185">Reference proteome</keyword>
<dbReference type="GO" id="GO:0016592">
    <property type="term" value="C:mediator complex"/>
    <property type="evidence" value="ECO:0007669"/>
    <property type="project" value="UniProtKB-UniRule"/>
</dbReference>
<evidence type="ECO:0000313" key="9">
    <source>
        <dbReference type="EMBL" id="URE09017.1"/>
    </source>
</evidence>
<accession>A0A9E7GAD6</accession>
<evidence type="ECO:0000256" key="7">
    <source>
        <dbReference type="RuleBase" id="RU365082"/>
    </source>
</evidence>
<dbReference type="GO" id="GO:0070847">
    <property type="term" value="C:core mediator complex"/>
    <property type="evidence" value="ECO:0007669"/>
    <property type="project" value="TreeGrafter"/>
</dbReference>
<keyword evidence="5 7" id="KW-0804">Transcription</keyword>
<organism evidence="9 10">
    <name type="scientific">Musa troglodytarum</name>
    <name type="common">fe'i banana</name>
    <dbReference type="NCBI Taxonomy" id="320322"/>
    <lineage>
        <taxon>Eukaryota</taxon>
        <taxon>Viridiplantae</taxon>
        <taxon>Streptophyta</taxon>
        <taxon>Embryophyta</taxon>
        <taxon>Tracheophyta</taxon>
        <taxon>Spermatophyta</taxon>
        <taxon>Magnoliopsida</taxon>
        <taxon>Liliopsida</taxon>
        <taxon>Zingiberales</taxon>
        <taxon>Musaceae</taxon>
        <taxon>Musa</taxon>
    </lineage>
</organism>
<sequence length="118" mass="13692">MAAELGQQTVEFSALVRRSAEDSYLALKQLVERSRAPEDQRSDSEKKIDLLKFIAKTRQRILRLHVLAKRCQQFGFIRGKTLLTKGEHPHRMMNPMMEMEADYIGLFLLASCFVNMFD</sequence>
<dbReference type="EMBL" id="CP097508">
    <property type="protein sequence ID" value="URE09017.1"/>
    <property type="molecule type" value="Genomic_DNA"/>
</dbReference>
<keyword evidence="4 7" id="KW-0010">Activator</keyword>
<protein>
    <recommendedName>
        <fullName evidence="7">Mediator of RNA polymerase II transcription subunit 14</fullName>
    </recommendedName>
    <alternativeName>
        <fullName evidence="7">Mediator complex subunit 14</fullName>
    </alternativeName>
</protein>
<dbReference type="InterPro" id="IPR055122">
    <property type="entry name" value="Med14_N"/>
</dbReference>
<evidence type="ECO:0000259" key="8">
    <source>
        <dbReference type="Pfam" id="PF08638"/>
    </source>
</evidence>
<evidence type="ECO:0000256" key="6">
    <source>
        <dbReference type="ARBA" id="ARBA00023242"/>
    </source>
</evidence>
<dbReference type="Proteomes" id="UP001055439">
    <property type="component" value="Chromosome 6"/>
</dbReference>
<feature type="domain" description="Mediator complex subunit MED14 N-terminal" evidence="8">
    <location>
        <begin position="9"/>
        <end position="73"/>
    </location>
</feature>
<comment type="similarity">
    <text evidence="2 7">Belongs to the Mediator complex subunit 14 family.</text>
</comment>
<dbReference type="Pfam" id="PF08638">
    <property type="entry name" value="Med14"/>
    <property type="match status" value="1"/>
</dbReference>
<keyword evidence="3 7" id="KW-0805">Transcription regulation</keyword>
<evidence type="ECO:0000256" key="4">
    <source>
        <dbReference type="ARBA" id="ARBA00023159"/>
    </source>
</evidence>
<name>A0A9E7GAD6_9LILI</name>
<evidence type="ECO:0000313" key="10">
    <source>
        <dbReference type="Proteomes" id="UP001055439"/>
    </source>
</evidence>